<dbReference type="EMBL" id="JAHLJV010000002">
    <property type="protein sequence ID" value="KAK1599312.1"/>
    <property type="molecule type" value="Genomic_DNA"/>
</dbReference>
<evidence type="ECO:0008006" key="5">
    <source>
        <dbReference type="Google" id="ProtNLM"/>
    </source>
</evidence>
<sequence length="123" mass="13664">MGGKACKACKAYKTPSRPLLFWCMSWLSFLLSRHCAVSSPPPLLLLFSNCDRWIGKPRRTAMVPKKGPSLASSSSSSSVPLTRRLDRYHRVSSYLASPRTASTPDDATEQQRAKTMHDGRNAH</sequence>
<gene>
    <name evidence="3" type="ORF">LY79DRAFT_534742</name>
</gene>
<dbReference type="RefSeq" id="XP_060419901.1">
    <property type="nucleotide sequence ID" value="XM_060556458.1"/>
</dbReference>
<organism evidence="3 4">
    <name type="scientific">Colletotrichum navitas</name>
    <dbReference type="NCBI Taxonomy" id="681940"/>
    <lineage>
        <taxon>Eukaryota</taxon>
        <taxon>Fungi</taxon>
        <taxon>Dikarya</taxon>
        <taxon>Ascomycota</taxon>
        <taxon>Pezizomycotina</taxon>
        <taxon>Sordariomycetes</taxon>
        <taxon>Hypocreomycetidae</taxon>
        <taxon>Glomerellales</taxon>
        <taxon>Glomerellaceae</taxon>
        <taxon>Colletotrichum</taxon>
        <taxon>Colletotrichum graminicola species complex</taxon>
    </lineage>
</organism>
<dbReference type="AlphaFoldDB" id="A0AAD8V9H5"/>
<feature type="region of interest" description="Disordered" evidence="1">
    <location>
        <begin position="60"/>
        <end position="123"/>
    </location>
</feature>
<evidence type="ECO:0000313" key="4">
    <source>
        <dbReference type="Proteomes" id="UP001230504"/>
    </source>
</evidence>
<feature type="signal peptide" evidence="2">
    <location>
        <begin position="1"/>
        <end position="38"/>
    </location>
</feature>
<evidence type="ECO:0000256" key="2">
    <source>
        <dbReference type="SAM" id="SignalP"/>
    </source>
</evidence>
<keyword evidence="4" id="KW-1185">Reference proteome</keyword>
<dbReference type="GeneID" id="85440698"/>
<feature type="chain" id="PRO_5042165802" description="Secreted protein" evidence="2">
    <location>
        <begin position="39"/>
        <end position="123"/>
    </location>
</feature>
<evidence type="ECO:0000313" key="3">
    <source>
        <dbReference type="EMBL" id="KAK1599312.1"/>
    </source>
</evidence>
<dbReference type="Proteomes" id="UP001230504">
    <property type="component" value="Unassembled WGS sequence"/>
</dbReference>
<proteinExistence type="predicted"/>
<reference evidence="3" key="1">
    <citation type="submission" date="2021-06" db="EMBL/GenBank/DDBJ databases">
        <title>Comparative genomics, transcriptomics and evolutionary studies reveal genomic signatures of adaptation to plant cell wall in hemibiotrophic fungi.</title>
        <authorList>
            <consortium name="DOE Joint Genome Institute"/>
            <person name="Baroncelli R."/>
            <person name="Diaz J.F."/>
            <person name="Benocci T."/>
            <person name="Peng M."/>
            <person name="Battaglia E."/>
            <person name="Haridas S."/>
            <person name="Andreopoulos W."/>
            <person name="Labutti K."/>
            <person name="Pangilinan J."/>
            <person name="Floch G.L."/>
            <person name="Makela M.R."/>
            <person name="Henrissat B."/>
            <person name="Grigoriev I.V."/>
            <person name="Crouch J.A."/>
            <person name="De Vries R.P."/>
            <person name="Sukno S.A."/>
            <person name="Thon M.R."/>
        </authorList>
    </citation>
    <scope>NUCLEOTIDE SEQUENCE</scope>
    <source>
        <strain evidence="3">CBS 125086</strain>
    </source>
</reference>
<feature type="compositionally biased region" description="Basic and acidic residues" evidence="1">
    <location>
        <begin position="109"/>
        <end position="123"/>
    </location>
</feature>
<protein>
    <recommendedName>
        <fullName evidence="5">Secreted protein</fullName>
    </recommendedName>
</protein>
<name>A0AAD8V9H5_9PEZI</name>
<accession>A0AAD8V9H5</accession>
<keyword evidence="2" id="KW-0732">Signal</keyword>
<evidence type="ECO:0000256" key="1">
    <source>
        <dbReference type="SAM" id="MobiDB-lite"/>
    </source>
</evidence>
<comment type="caution">
    <text evidence="3">The sequence shown here is derived from an EMBL/GenBank/DDBJ whole genome shotgun (WGS) entry which is preliminary data.</text>
</comment>